<dbReference type="EMBL" id="WNVG01000988">
    <property type="protein sequence ID" value="MDZ5034852.1"/>
    <property type="molecule type" value="Genomic_DNA"/>
</dbReference>
<dbReference type="PANTHER" id="PTHR13847">
    <property type="entry name" value="SARCOSINE DEHYDROGENASE-RELATED"/>
    <property type="match status" value="1"/>
</dbReference>
<protein>
    <submittedName>
        <fullName evidence="2">FAD-dependent oxidoreductase</fullName>
    </submittedName>
</protein>
<feature type="domain" description="FAD dependent oxidoreductase" evidence="1">
    <location>
        <begin position="4"/>
        <end position="122"/>
    </location>
</feature>
<dbReference type="GO" id="GO:0005737">
    <property type="term" value="C:cytoplasm"/>
    <property type="evidence" value="ECO:0007669"/>
    <property type="project" value="TreeGrafter"/>
</dbReference>
<organism evidence="2 3">
    <name type="scientific">Clostridium perfringens</name>
    <dbReference type="NCBI Taxonomy" id="1502"/>
    <lineage>
        <taxon>Bacteria</taxon>
        <taxon>Bacillati</taxon>
        <taxon>Bacillota</taxon>
        <taxon>Clostridia</taxon>
        <taxon>Eubacteriales</taxon>
        <taxon>Clostridiaceae</taxon>
        <taxon>Clostridium</taxon>
    </lineage>
</organism>
<evidence type="ECO:0000313" key="3">
    <source>
        <dbReference type="Proteomes" id="UP001289066"/>
    </source>
</evidence>
<evidence type="ECO:0000313" key="2">
    <source>
        <dbReference type="EMBL" id="MDZ5034852.1"/>
    </source>
</evidence>
<dbReference type="AlphaFoldDB" id="A0AAW9J5T5"/>
<proteinExistence type="predicted"/>
<name>A0AAW9J5T5_CLOPF</name>
<comment type="caution">
    <text evidence="2">The sequence shown here is derived from an EMBL/GenBank/DDBJ whole genome shotgun (WGS) entry which is preliminary data.</text>
</comment>
<dbReference type="Proteomes" id="UP001289066">
    <property type="component" value="Unassembled WGS sequence"/>
</dbReference>
<dbReference type="Gene3D" id="3.50.50.60">
    <property type="entry name" value="FAD/NAD(P)-binding domain"/>
    <property type="match status" value="1"/>
</dbReference>
<dbReference type="InterPro" id="IPR006076">
    <property type="entry name" value="FAD-dep_OxRdtase"/>
</dbReference>
<feature type="non-terminal residue" evidence="2">
    <location>
        <position position="157"/>
    </location>
</feature>
<reference evidence="2" key="1">
    <citation type="submission" date="2019-11" db="EMBL/GenBank/DDBJ databases">
        <title>Characterization of Clostridium perfringens isolates from swine manure treated agricultural soils.</title>
        <authorList>
            <person name="Wushke S.T."/>
        </authorList>
    </citation>
    <scope>NUCLEOTIDE SEQUENCE</scope>
    <source>
        <strain evidence="2">X15</strain>
    </source>
</reference>
<dbReference type="RefSeq" id="WP_322413237.1">
    <property type="nucleotide sequence ID" value="NZ_WNVG01000988.1"/>
</dbReference>
<accession>A0AAW9J5T5</accession>
<evidence type="ECO:0000259" key="1">
    <source>
        <dbReference type="Pfam" id="PF01266"/>
    </source>
</evidence>
<dbReference type="InterPro" id="IPR036188">
    <property type="entry name" value="FAD/NAD-bd_sf"/>
</dbReference>
<dbReference type="SUPFAM" id="SSF51905">
    <property type="entry name" value="FAD/NAD(P)-binding domain"/>
    <property type="match status" value="1"/>
</dbReference>
<dbReference type="Pfam" id="PF01266">
    <property type="entry name" value="DAO"/>
    <property type="match status" value="1"/>
</dbReference>
<sequence length="157" mass="17719">HQERAYVIALENAQKLNGMYVDENKTGYSFRRYEDLVILTGADRRTGSNEEGGRYAELRKLAKELYPDAIEKYNWSAQDCMSSDGIPYIGLYSKEMPNVYVATGFNKWGMTSSMVSAIILSDKIAGVMNDFYDIFSPSRFDMTASIKNMLIDGAQTT</sequence>
<dbReference type="Gene3D" id="3.30.9.10">
    <property type="entry name" value="D-Amino Acid Oxidase, subunit A, domain 2"/>
    <property type="match status" value="1"/>
</dbReference>
<feature type="non-terminal residue" evidence="2">
    <location>
        <position position="1"/>
    </location>
</feature>
<gene>
    <name evidence="2" type="ORF">GNF81_19365</name>
</gene>
<dbReference type="PANTHER" id="PTHR13847:SF274">
    <property type="entry name" value="RIESKE 2FE-2S IRON-SULFUR PROTEIN YHFW-RELATED"/>
    <property type="match status" value="1"/>
</dbReference>